<evidence type="ECO:0000256" key="3">
    <source>
        <dbReference type="ARBA" id="ARBA00023004"/>
    </source>
</evidence>
<dbReference type="GO" id="GO:0046872">
    <property type="term" value="F:metal ion binding"/>
    <property type="evidence" value="ECO:0007669"/>
    <property type="project" value="UniProtKB-KW"/>
</dbReference>
<evidence type="ECO:0000256" key="4">
    <source>
        <dbReference type="ARBA" id="ARBA00023014"/>
    </source>
</evidence>
<dbReference type="Gene3D" id="2.102.10.10">
    <property type="entry name" value="Rieske [2Fe-2S] iron-sulphur domain"/>
    <property type="match status" value="1"/>
</dbReference>
<dbReference type="AlphaFoldDB" id="A0A848K4C6"/>
<dbReference type="InterPro" id="IPR017941">
    <property type="entry name" value="Rieske_2Fe-2S"/>
</dbReference>
<dbReference type="EMBL" id="VCQU01000001">
    <property type="protein sequence ID" value="NMN93985.1"/>
    <property type="molecule type" value="Genomic_DNA"/>
</dbReference>
<dbReference type="Pfam" id="PF01266">
    <property type="entry name" value="DAO"/>
    <property type="match status" value="1"/>
</dbReference>
<gene>
    <name evidence="6" type="ORF">FGL95_02920</name>
</gene>
<evidence type="ECO:0000256" key="2">
    <source>
        <dbReference type="ARBA" id="ARBA00022723"/>
    </source>
</evidence>
<comment type="caution">
    <text evidence="6">The sequence shown here is derived from an EMBL/GenBank/DDBJ whole genome shotgun (WGS) entry which is preliminary data.</text>
</comment>
<keyword evidence="4" id="KW-0411">Iron-sulfur</keyword>
<dbReference type="Gene3D" id="3.30.9.10">
    <property type="entry name" value="D-Amino Acid Oxidase, subunit A, domain 2"/>
    <property type="match status" value="1"/>
</dbReference>
<dbReference type="GO" id="GO:0051537">
    <property type="term" value="F:2 iron, 2 sulfur cluster binding"/>
    <property type="evidence" value="ECO:0007669"/>
    <property type="project" value="UniProtKB-KW"/>
</dbReference>
<sequence>MTSLWFDRSRSTPQPTLDEGLSFDYVVVGAGLTGLVTALLLARGGAEVAVVEARRIGAAATGNTTAKLSLLQGTRLSEISSKHSEATTQHYVDANEEGQQWLLRYCEAHDIPVQRETAYTYANTAAGTDSVRAELRACASAGLDVEWTEELPELPFPTYGAVRLDNQAQFDPMSVLEGLAADLLERGVPIFENTRVQSVSRRNGGQSIETDHGSVQAKRVVLATGTPILDRGGYFARLEPERSYALAFTVPGPIPRGMYLSADKPSRSLRYAPGTGEDLLLVGGNGHPVGRSDSPATLVEDIVEWTQTHFPGAQLTHSWSAQDYTAIDELPYVGTLLPGLDSILVATGYAKWGMTNAVAAALALASREFGGQLAWADAMRSWRPSQLVGLPKAAQANAGVGLNMATGWLRAALSTESSPPKEGAGNVDRSGIRPVATCTVDGVTKRVSAVCPHLYGIVKWNDAERSWDCPLHGSRFDSDGKVLEGPVTSNLQALPPR</sequence>
<keyword evidence="7" id="KW-1185">Reference proteome</keyword>
<organism evidence="6 7">
    <name type="scientific">Antrihabitans stalactiti</name>
    <dbReference type="NCBI Taxonomy" id="2584121"/>
    <lineage>
        <taxon>Bacteria</taxon>
        <taxon>Bacillati</taxon>
        <taxon>Actinomycetota</taxon>
        <taxon>Actinomycetes</taxon>
        <taxon>Mycobacteriales</taxon>
        <taxon>Nocardiaceae</taxon>
        <taxon>Antrihabitans</taxon>
    </lineage>
</organism>
<dbReference type="Pfam" id="PF00355">
    <property type="entry name" value="Rieske"/>
    <property type="match status" value="1"/>
</dbReference>
<accession>A0A848K4C6</accession>
<dbReference type="GO" id="GO:0004497">
    <property type="term" value="F:monooxygenase activity"/>
    <property type="evidence" value="ECO:0007669"/>
    <property type="project" value="UniProtKB-ARBA"/>
</dbReference>
<feature type="domain" description="Rieske" evidence="5">
    <location>
        <begin position="411"/>
        <end position="497"/>
    </location>
</feature>
<dbReference type="Proteomes" id="UP000535543">
    <property type="component" value="Unassembled WGS sequence"/>
</dbReference>
<evidence type="ECO:0000259" key="5">
    <source>
        <dbReference type="PROSITE" id="PS51296"/>
    </source>
</evidence>
<dbReference type="GO" id="GO:0005737">
    <property type="term" value="C:cytoplasm"/>
    <property type="evidence" value="ECO:0007669"/>
    <property type="project" value="TreeGrafter"/>
</dbReference>
<dbReference type="InterPro" id="IPR036922">
    <property type="entry name" value="Rieske_2Fe-2S_sf"/>
</dbReference>
<dbReference type="SUPFAM" id="SSF50022">
    <property type="entry name" value="ISP domain"/>
    <property type="match status" value="1"/>
</dbReference>
<dbReference type="RefSeq" id="WP_169584666.1">
    <property type="nucleotide sequence ID" value="NZ_VCQU01000001.1"/>
</dbReference>
<reference evidence="6 7" key="2">
    <citation type="submission" date="2020-06" db="EMBL/GenBank/DDBJ databases">
        <title>Antribacter stalactiti gen. nov., sp. nov., a new member of the family Nacardiaceae isolated from a cave.</title>
        <authorList>
            <person name="Kim I.S."/>
        </authorList>
    </citation>
    <scope>NUCLEOTIDE SEQUENCE [LARGE SCALE GENOMIC DNA]</scope>
    <source>
        <strain evidence="6 7">YC2-7</strain>
    </source>
</reference>
<keyword evidence="3" id="KW-0408">Iron</keyword>
<reference evidence="6 7" key="1">
    <citation type="submission" date="2019-05" db="EMBL/GenBank/DDBJ databases">
        <authorList>
            <person name="Lee S.D."/>
        </authorList>
    </citation>
    <scope>NUCLEOTIDE SEQUENCE [LARGE SCALE GENOMIC DNA]</scope>
    <source>
        <strain evidence="6 7">YC2-7</strain>
    </source>
</reference>
<dbReference type="PANTHER" id="PTHR13847:SF274">
    <property type="entry name" value="RIESKE 2FE-2S IRON-SULFUR PROTEIN YHFW-RELATED"/>
    <property type="match status" value="1"/>
</dbReference>
<dbReference type="PROSITE" id="PS51296">
    <property type="entry name" value="RIESKE"/>
    <property type="match status" value="1"/>
</dbReference>
<dbReference type="InterPro" id="IPR006076">
    <property type="entry name" value="FAD-dep_OxRdtase"/>
</dbReference>
<proteinExistence type="predicted"/>
<dbReference type="Gene3D" id="3.50.50.60">
    <property type="entry name" value="FAD/NAD(P)-binding domain"/>
    <property type="match status" value="1"/>
</dbReference>
<keyword evidence="2" id="KW-0479">Metal-binding</keyword>
<dbReference type="GO" id="GO:0016705">
    <property type="term" value="F:oxidoreductase activity, acting on paired donors, with incorporation or reduction of molecular oxygen"/>
    <property type="evidence" value="ECO:0007669"/>
    <property type="project" value="UniProtKB-ARBA"/>
</dbReference>
<dbReference type="InterPro" id="IPR036188">
    <property type="entry name" value="FAD/NAD-bd_sf"/>
</dbReference>
<evidence type="ECO:0000313" key="6">
    <source>
        <dbReference type="EMBL" id="NMN93985.1"/>
    </source>
</evidence>
<dbReference type="PANTHER" id="PTHR13847">
    <property type="entry name" value="SARCOSINE DEHYDROGENASE-RELATED"/>
    <property type="match status" value="1"/>
</dbReference>
<name>A0A848K4C6_9NOCA</name>
<keyword evidence="1" id="KW-0001">2Fe-2S</keyword>
<evidence type="ECO:0000313" key="7">
    <source>
        <dbReference type="Proteomes" id="UP000535543"/>
    </source>
</evidence>
<dbReference type="SUPFAM" id="SSF51905">
    <property type="entry name" value="FAD/NAD(P)-binding domain"/>
    <property type="match status" value="1"/>
</dbReference>
<protein>
    <submittedName>
        <fullName evidence="6">FAD-dependent oxidoreductase</fullName>
    </submittedName>
</protein>
<evidence type="ECO:0000256" key="1">
    <source>
        <dbReference type="ARBA" id="ARBA00022714"/>
    </source>
</evidence>